<keyword evidence="3" id="KW-1185">Reference proteome</keyword>
<dbReference type="OrthoDB" id="3038990at2759"/>
<evidence type="ECO:0000313" key="2">
    <source>
        <dbReference type="EMBL" id="KZP20683.1"/>
    </source>
</evidence>
<reference evidence="2 3" key="1">
    <citation type="journal article" date="2016" name="Mol. Biol. Evol.">
        <title>Comparative Genomics of Early-Diverging Mushroom-Forming Fungi Provides Insights into the Origins of Lignocellulose Decay Capabilities.</title>
        <authorList>
            <person name="Nagy L.G."/>
            <person name="Riley R."/>
            <person name="Tritt A."/>
            <person name="Adam C."/>
            <person name="Daum C."/>
            <person name="Floudas D."/>
            <person name="Sun H."/>
            <person name="Yadav J.S."/>
            <person name="Pangilinan J."/>
            <person name="Larsson K.H."/>
            <person name="Matsuura K."/>
            <person name="Barry K."/>
            <person name="Labutti K."/>
            <person name="Kuo R."/>
            <person name="Ohm R.A."/>
            <person name="Bhattacharya S.S."/>
            <person name="Shirouzu T."/>
            <person name="Yoshinaga Y."/>
            <person name="Martin F.M."/>
            <person name="Grigoriev I.V."/>
            <person name="Hibbett D.S."/>
        </authorList>
    </citation>
    <scope>NUCLEOTIDE SEQUENCE [LARGE SCALE GENOMIC DNA]</scope>
    <source>
        <strain evidence="2 3">CBS 109695</strain>
    </source>
</reference>
<name>A0A166JB36_9AGAM</name>
<evidence type="ECO:0000313" key="3">
    <source>
        <dbReference type="Proteomes" id="UP000076532"/>
    </source>
</evidence>
<proteinExistence type="predicted"/>
<gene>
    <name evidence="2" type="ORF">FIBSPDRAFT_1044714</name>
</gene>
<accession>A0A166JB36</accession>
<sequence>MGGRNIDIPPFFFRMRAVYSVSRPVMLVFAFVWALIILTPIIGIFGLVQKCSGPVCELLNRLALPFETSIFLHDTLRFGKVKRFFSGQGLHAVSKALLLSGRLYYGVTIGALVVGASGEYVGWPYSNSTEAFYITLSSALACRVFRMLLLYRGGTENTTINTRAVESMIMAAMAGLEAQGVPRASDVGEVYRSIMRT</sequence>
<keyword evidence="1" id="KW-0812">Transmembrane</keyword>
<feature type="transmembrane region" description="Helical" evidence="1">
    <location>
        <begin position="25"/>
        <end position="48"/>
    </location>
</feature>
<protein>
    <submittedName>
        <fullName evidence="2">Uncharacterized protein</fullName>
    </submittedName>
</protein>
<evidence type="ECO:0000256" key="1">
    <source>
        <dbReference type="SAM" id="Phobius"/>
    </source>
</evidence>
<dbReference type="AlphaFoldDB" id="A0A166JB36"/>
<dbReference type="EMBL" id="KV417553">
    <property type="protein sequence ID" value="KZP20683.1"/>
    <property type="molecule type" value="Genomic_DNA"/>
</dbReference>
<dbReference type="Proteomes" id="UP000076532">
    <property type="component" value="Unassembled WGS sequence"/>
</dbReference>
<keyword evidence="1" id="KW-1133">Transmembrane helix</keyword>
<keyword evidence="1" id="KW-0472">Membrane</keyword>
<feature type="transmembrane region" description="Helical" evidence="1">
    <location>
        <begin position="103"/>
        <end position="125"/>
    </location>
</feature>
<organism evidence="2 3">
    <name type="scientific">Athelia psychrophila</name>
    <dbReference type="NCBI Taxonomy" id="1759441"/>
    <lineage>
        <taxon>Eukaryota</taxon>
        <taxon>Fungi</taxon>
        <taxon>Dikarya</taxon>
        <taxon>Basidiomycota</taxon>
        <taxon>Agaricomycotina</taxon>
        <taxon>Agaricomycetes</taxon>
        <taxon>Agaricomycetidae</taxon>
        <taxon>Atheliales</taxon>
        <taxon>Atheliaceae</taxon>
        <taxon>Athelia</taxon>
    </lineage>
</organism>